<dbReference type="HOGENOM" id="CLU_1321643_0_0_1"/>
<evidence type="ECO:0000313" key="2">
    <source>
        <dbReference type="Proteomes" id="UP000054279"/>
    </source>
</evidence>
<dbReference type="EMBL" id="KN837131">
    <property type="protein sequence ID" value="KIJ42216.1"/>
    <property type="molecule type" value="Genomic_DNA"/>
</dbReference>
<proteinExistence type="predicted"/>
<name>A0A0C9VVA1_SPHS4</name>
<accession>A0A0C9VVA1</accession>
<organism evidence="1 2">
    <name type="scientific">Sphaerobolus stellatus (strain SS14)</name>
    <dbReference type="NCBI Taxonomy" id="990650"/>
    <lineage>
        <taxon>Eukaryota</taxon>
        <taxon>Fungi</taxon>
        <taxon>Dikarya</taxon>
        <taxon>Basidiomycota</taxon>
        <taxon>Agaricomycotina</taxon>
        <taxon>Agaricomycetes</taxon>
        <taxon>Phallomycetidae</taxon>
        <taxon>Geastrales</taxon>
        <taxon>Sphaerobolaceae</taxon>
        <taxon>Sphaerobolus</taxon>
    </lineage>
</organism>
<keyword evidence="2" id="KW-1185">Reference proteome</keyword>
<gene>
    <name evidence="1" type="ORF">M422DRAFT_254625</name>
</gene>
<evidence type="ECO:0000313" key="1">
    <source>
        <dbReference type="EMBL" id="KIJ42216.1"/>
    </source>
</evidence>
<reference evidence="1 2" key="1">
    <citation type="submission" date="2014-06" db="EMBL/GenBank/DDBJ databases">
        <title>Evolutionary Origins and Diversification of the Mycorrhizal Mutualists.</title>
        <authorList>
            <consortium name="DOE Joint Genome Institute"/>
            <consortium name="Mycorrhizal Genomics Consortium"/>
            <person name="Kohler A."/>
            <person name="Kuo A."/>
            <person name="Nagy L.G."/>
            <person name="Floudas D."/>
            <person name="Copeland A."/>
            <person name="Barry K.W."/>
            <person name="Cichocki N."/>
            <person name="Veneault-Fourrey C."/>
            <person name="LaButti K."/>
            <person name="Lindquist E.A."/>
            <person name="Lipzen A."/>
            <person name="Lundell T."/>
            <person name="Morin E."/>
            <person name="Murat C."/>
            <person name="Riley R."/>
            <person name="Ohm R."/>
            <person name="Sun H."/>
            <person name="Tunlid A."/>
            <person name="Henrissat B."/>
            <person name="Grigoriev I.V."/>
            <person name="Hibbett D.S."/>
            <person name="Martin F."/>
        </authorList>
    </citation>
    <scope>NUCLEOTIDE SEQUENCE [LARGE SCALE GENOMIC DNA]</scope>
    <source>
        <strain evidence="1 2">SS14</strain>
    </source>
</reference>
<dbReference type="AlphaFoldDB" id="A0A0C9VVA1"/>
<sequence>MHERNNPIKDDDDDKNNEEWRHACITSIMSGPTSKLHVLSSKLIRLPHYPTQSRTVLLPINELAKSHIPAKRSCIVVTTPSTEIAVAVAVTVVTAAGFLAIQRGEDATGAVRDALEASVIPAEGKLDPIADPVFGPDAAPIAATQVGAGRVLLRSLPIANLLSKINSKTPEVAMPTEHIKHPSETGTQPKALHGMFFRPAPVADMDVVVGMPSLESLHG</sequence>
<protein>
    <submittedName>
        <fullName evidence="1">Uncharacterized protein</fullName>
    </submittedName>
</protein>
<dbReference type="Proteomes" id="UP000054279">
    <property type="component" value="Unassembled WGS sequence"/>
</dbReference>